<dbReference type="InterPro" id="IPR002178">
    <property type="entry name" value="PTS_EIIA_type-2_dom"/>
</dbReference>
<dbReference type="PANTHER" id="PTHR36203:SF1">
    <property type="entry name" value="ASCORBATE-SPECIFIC PTS SYSTEM EIIA COMPONENT"/>
    <property type="match status" value="1"/>
</dbReference>
<dbReference type="Proteomes" id="UP000069771">
    <property type="component" value="Chromosome"/>
</dbReference>
<evidence type="ECO:0000256" key="7">
    <source>
        <dbReference type="ARBA" id="ARBA00022777"/>
    </source>
</evidence>
<keyword evidence="4" id="KW-0597">Phosphoprotein</keyword>
<evidence type="ECO:0000256" key="2">
    <source>
        <dbReference type="ARBA" id="ARBA00022448"/>
    </source>
</evidence>
<comment type="subcellular location">
    <subcellularLocation>
        <location evidence="1">Cytoplasm</location>
    </subcellularLocation>
</comment>
<keyword evidence="5" id="KW-0808">Transferase</keyword>
<evidence type="ECO:0000313" key="12">
    <source>
        <dbReference type="EMBL" id="AMK55833.1"/>
    </source>
</evidence>
<sequence length="159" mass="17828">MAMSDKGGEYMLRELTDTKLMKLGIRAIDWQDAIRQAAQPLVDQSRIRESYVEDIIQGVRDYGPYIVLTKNVALPHARPEAGALQDAIGIATLETPVNFGNRDNDPVKYLFCLSATDDEKHLAGLAQLAELLEDRNFLNILDHARTPDEIIAYLDKLDC</sequence>
<feature type="domain" description="PTS EIIA type-2" evidence="11">
    <location>
        <begin position="14"/>
        <end position="157"/>
    </location>
</feature>
<dbReference type="EMBL" id="CP011391">
    <property type="protein sequence ID" value="AMK55833.1"/>
    <property type="molecule type" value="Genomic_DNA"/>
</dbReference>
<keyword evidence="13" id="KW-1185">Reference proteome</keyword>
<evidence type="ECO:0000256" key="10">
    <source>
        <dbReference type="ARBA" id="ARBA00042072"/>
    </source>
</evidence>
<evidence type="ECO:0000256" key="1">
    <source>
        <dbReference type="ARBA" id="ARBA00004496"/>
    </source>
</evidence>
<dbReference type="STRING" id="1702221.AALO17_26990"/>
<dbReference type="CDD" id="cd00211">
    <property type="entry name" value="PTS_IIA_fru"/>
    <property type="match status" value="1"/>
</dbReference>
<accession>A0A140DYV6</accession>
<evidence type="ECO:0000256" key="3">
    <source>
        <dbReference type="ARBA" id="ARBA00022490"/>
    </source>
</evidence>
<keyword evidence="12" id="KW-0762">Sugar transport</keyword>
<dbReference type="Gene3D" id="3.40.930.10">
    <property type="entry name" value="Mannitol-specific EII, Chain A"/>
    <property type="match status" value="1"/>
</dbReference>
<keyword evidence="7" id="KW-0418">Kinase</keyword>
<dbReference type="GO" id="GO:0016301">
    <property type="term" value="F:kinase activity"/>
    <property type="evidence" value="ECO:0007669"/>
    <property type="project" value="UniProtKB-KW"/>
</dbReference>
<name>A0A140DYV6_9FIRM</name>
<keyword evidence="3" id="KW-0963">Cytoplasm</keyword>
<gene>
    <name evidence="12" type="ORF">AALO17_26990</name>
</gene>
<dbReference type="InterPro" id="IPR051351">
    <property type="entry name" value="Ascorbate-PTS_EIIA_comp"/>
</dbReference>
<comment type="function">
    <text evidence="8">The phosphoenolpyruvate-dependent sugar phosphotransferase system (sugar PTS), a major carbohydrate active transport system, catalyzes the phosphorylation of incoming sugar substrates concomitantly with their translocation across the cell membrane. The enzyme II UlaABC PTS system is involved in ascorbate transport.</text>
</comment>
<evidence type="ECO:0000313" key="13">
    <source>
        <dbReference type="Proteomes" id="UP000069771"/>
    </source>
</evidence>
<evidence type="ECO:0000256" key="8">
    <source>
        <dbReference type="ARBA" id="ARBA00037387"/>
    </source>
</evidence>
<evidence type="ECO:0000256" key="9">
    <source>
        <dbReference type="ARBA" id="ARBA00041175"/>
    </source>
</evidence>
<organism evidence="12 13">
    <name type="scientific">Faecalibaculum rodentium</name>
    <dbReference type="NCBI Taxonomy" id="1702221"/>
    <lineage>
        <taxon>Bacteria</taxon>
        <taxon>Bacillati</taxon>
        <taxon>Bacillota</taxon>
        <taxon>Erysipelotrichia</taxon>
        <taxon>Erysipelotrichales</taxon>
        <taxon>Erysipelotrichaceae</taxon>
        <taxon>Faecalibaculum</taxon>
    </lineage>
</organism>
<dbReference type="PANTHER" id="PTHR36203">
    <property type="entry name" value="ASCORBATE-SPECIFIC PTS SYSTEM EIIA COMPONENT"/>
    <property type="match status" value="1"/>
</dbReference>
<keyword evidence="6" id="KW-0598">Phosphotransferase system</keyword>
<dbReference type="KEGG" id="fro:AALO17_26990"/>
<reference evidence="12 13" key="1">
    <citation type="journal article" date="2016" name="Gut Pathog.">
        <title>Whole genome sequencing of "Faecalibaculum rodentium" ALO17, isolated from C57BL/6J laboratory mouse feces.</title>
        <authorList>
            <person name="Lim S."/>
            <person name="Chang D.H."/>
            <person name="Ahn S."/>
            <person name="Kim B.C."/>
        </authorList>
    </citation>
    <scope>NUCLEOTIDE SEQUENCE [LARGE SCALE GENOMIC DNA]</scope>
    <source>
        <strain evidence="12 13">Alo17</strain>
    </source>
</reference>
<evidence type="ECO:0000259" key="11">
    <source>
        <dbReference type="PROSITE" id="PS51094"/>
    </source>
</evidence>
<proteinExistence type="predicted"/>
<dbReference type="Pfam" id="PF00359">
    <property type="entry name" value="PTS_EIIA_2"/>
    <property type="match status" value="1"/>
</dbReference>
<evidence type="ECO:0000256" key="6">
    <source>
        <dbReference type="ARBA" id="ARBA00022683"/>
    </source>
</evidence>
<evidence type="ECO:0000256" key="4">
    <source>
        <dbReference type="ARBA" id="ARBA00022553"/>
    </source>
</evidence>
<evidence type="ECO:0000256" key="5">
    <source>
        <dbReference type="ARBA" id="ARBA00022679"/>
    </source>
</evidence>
<dbReference type="InterPro" id="IPR016152">
    <property type="entry name" value="PTrfase/Anion_transptr"/>
</dbReference>
<dbReference type="PROSITE" id="PS51094">
    <property type="entry name" value="PTS_EIIA_TYPE_2"/>
    <property type="match status" value="1"/>
</dbReference>
<dbReference type="AlphaFoldDB" id="A0A140DYV6"/>
<dbReference type="GO" id="GO:0005737">
    <property type="term" value="C:cytoplasm"/>
    <property type="evidence" value="ECO:0007669"/>
    <property type="project" value="UniProtKB-SubCell"/>
</dbReference>
<dbReference type="SUPFAM" id="SSF55804">
    <property type="entry name" value="Phoshotransferase/anion transport protein"/>
    <property type="match status" value="1"/>
</dbReference>
<protein>
    <recommendedName>
        <fullName evidence="9">Ascorbate-specific PTS system EIIA component</fullName>
    </recommendedName>
    <alternativeName>
        <fullName evidence="10">Ascorbate-specific phosphotransferase enzyme IIA component</fullName>
    </alternativeName>
</protein>
<dbReference type="GO" id="GO:0009401">
    <property type="term" value="P:phosphoenolpyruvate-dependent sugar phosphotransferase system"/>
    <property type="evidence" value="ECO:0007669"/>
    <property type="project" value="UniProtKB-KW"/>
</dbReference>
<keyword evidence="2" id="KW-0813">Transport</keyword>